<evidence type="ECO:0000256" key="1">
    <source>
        <dbReference type="SAM" id="Coils"/>
    </source>
</evidence>
<accession>A0ABV5YLC2</accession>
<dbReference type="RefSeq" id="WP_378206593.1">
    <property type="nucleotide sequence ID" value="NZ_JBHLZP010000193.1"/>
</dbReference>
<evidence type="ECO:0000313" key="2">
    <source>
        <dbReference type="EMBL" id="MFB9835321.1"/>
    </source>
</evidence>
<dbReference type="Proteomes" id="UP001589627">
    <property type="component" value="Unassembled WGS sequence"/>
</dbReference>
<evidence type="ECO:0000313" key="3">
    <source>
        <dbReference type="Proteomes" id="UP001589627"/>
    </source>
</evidence>
<feature type="coiled-coil region" evidence="1">
    <location>
        <begin position="69"/>
        <end position="127"/>
    </location>
</feature>
<comment type="caution">
    <text evidence="2">The sequence shown here is derived from an EMBL/GenBank/DDBJ whole genome shotgun (WGS) entry which is preliminary data.</text>
</comment>
<reference evidence="2 3" key="1">
    <citation type="submission" date="2024-09" db="EMBL/GenBank/DDBJ databases">
        <authorList>
            <person name="Sun Q."/>
            <person name="Mori K."/>
        </authorList>
    </citation>
    <scope>NUCLEOTIDE SEQUENCE [LARGE SCALE GENOMIC DNA]</scope>
    <source>
        <strain evidence="2 3">TBRC 0563</strain>
    </source>
</reference>
<feature type="non-terminal residue" evidence="2">
    <location>
        <position position="320"/>
    </location>
</feature>
<dbReference type="EMBL" id="JBHLZP010000193">
    <property type="protein sequence ID" value="MFB9835321.1"/>
    <property type="molecule type" value="Genomic_DNA"/>
</dbReference>
<proteinExistence type="predicted"/>
<protein>
    <submittedName>
        <fullName evidence="2">PspA/IM30 family protein</fullName>
    </submittedName>
</protein>
<keyword evidence="3" id="KW-1185">Reference proteome</keyword>
<name>A0ABV5YLC2_9ACTN</name>
<gene>
    <name evidence="2" type="ORF">ACFFNX_24370</name>
</gene>
<sequence>MSSEVRDWLATVLAEDHQVGRVVGEAVTVLFQEGSGQGAPLVTPVESLLRARHPLIALDHSYQRQLELLQRVRRSLADLATARKRLELKIGGGGLDQEALAGARRRYEELAAEEEQATLSAQHLRARVDAFRARKEAVKAGYTAARAKREIHEAFAALGETHVPGLAADDLAPAQAATDELLQAADDLEQQLGIDKTPEINELRLVTADLRLLFAAESPDTAVLLVVGIGRDDWEEWYDEALPLARAELQLQDEDFTSYDMVAFLSEYFPGEEAEIQAGATRLVELNRPRSNKPLYYIARSCWGFRFVSVRGMPPWWHAP</sequence>
<keyword evidence="1" id="KW-0175">Coiled coil</keyword>
<organism evidence="2 3">
    <name type="scientific">Actinoallomurus acaciae</name>
    <dbReference type="NCBI Taxonomy" id="502577"/>
    <lineage>
        <taxon>Bacteria</taxon>
        <taxon>Bacillati</taxon>
        <taxon>Actinomycetota</taxon>
        <taxon>Actinomycetes</taxon>
        <taxon>Streptosporangiales</taxon>
        <taxon>Thermomonosporaceae</taxon>
        <taxon>Actinoallomurus</taxon>
    </lineage>
</organism>